<dbReference type="Gene3D" id="3.40.50.300">
    <property type="entry name" value="P-loop containing nucleotide triphosphate hydrolases"/>
    <property type="match status" value="1"/>
</dbReference>
<dbReference type="PANTHER" id="PTHR19871">
    <property type="entry name" value="BETA TRANSDUCIN-RELATED PROTEIN"/>
    <property type="match status" value="1"/>
</dbReference>
<protein>
    <submittedName>
        <fullName evidence="1">Uncharacterized protein</fullName>
    </submittedName>
</protein>
<dbReference type="Proteomes" id="UP000749559">
    <property type="component" value="Unassembled WGS sequence"/>
</dbReference>
<accession>A0A8S4NIH2</accession>
<gene>
    <name evidence="1" type="ORF">OFUS_LOCUS6854</name>
</gene>
<evidence type="ECO:0000313" key="2">
    <source>
        <dbReference type="Proteomes" id="UP000749559"/>
    </source>
</evidence>
<organism evidence="1 2">
    <name type="scientific">Owenia fusiformis</name>
    <name type="common">Polychaete worm</name>
    <dbReference type="NCBI Taxonomy" id="6347"/>
    <lineage>
        <taxon>Eukaryota</taxon>
        <taxon>Metazoa</taxon>
        <taxon>Spiralia</taxon>
        <taxon>Lophotrochozoa</taxon>
        <taxon>Annelida</taxon>
        <taxon>Polychaeta</taxon>
        <taxon>Sedentaria</taxon>
        <taxon>Canalipalpata</taxon>
        <taxon>Sabellida</taxon>
        <taxon>Oweniida</taxon>
        <taxon>Oweniidae</taxon>
        <taxon>Owenia</taxon>
    </lineage>
</organism>
<dbReference type="OrthoDB" id="5987247at2759"/>
<comment type="caution">
    <text evidence="1">The sequence shown here is derived from an EMBL/GenBank/DDBJ whole genome shotgun (WGS) entry which is preliminary data.</text>
</comment>
<keyword evidence="2" id="KW-1185">Reference proteome</keyword>
<dbReference type="AlphaFoldDB" id="A0A8S4NIH2"/>
<dbReference type="SUPFAM" id="SSF52540">
    <property type="entry name" value="P-loop containing nucleoside triphosphate hydrolases"/>
    <property type="match status" value="1"/>
</dbReference>
<sequence>NYRQYNLSWKEGGVNPDQHPEHSKYIDEFCSSFYTDVTKLICNAREKIEQQKRSTNYNTDYDEIVHHLNFVNEKTEMFCGQKDFLDKVKDFLDKSSNRVPLVIYAESGVGKTSVMAQICKDLQKWFKKEQCVRIIKFLGTSAKSNNLFDVLLGVCQQLADTYDIIMEPTGS</sequence>
<evidence type="ECO:0000313" key="1">
    <source>
        <dbReference type="EMBL" id="CAH1780122.1"/>
    </source>
</evidence>
<proteinExistence type="predicted"/>
<name>A0A8S4NIH2_OWEFU</name>
<feature type="non-terminal residue" evidence="1">
    <location>
        <position position="1"/>
    </location>
</feature>
<feature type="non-terminal residue" evidence="1">
    <location>
        <position position="171"/>
    </location>
</feature>
<dbReference type="InterPro" id="IPR027417">
    <property type="entry name" value="P-loop_NTPase"/>
</dbReference>
<dbReference type="PANTHER" id="PTHR19871:SF14">
    <property type="entry name" value="DUF4062 DOMAIN-CONTAINING PROTEIN"/>
    <property type="match status" value="1"/>
</dbReference>
<reference evidence="1" key="1">
    <citation type="submission" date="2022-03" db="EMBL/GenBank/DDBJ databases">
        <authorList>
            <person name="Martin C."/>
        </authorList>
    </citation>
    <scope>NUCLEOTIDE SEQUENCE</scope>
</reference>
<dbReference type="EMBL" id="CAIIXF020000003">
    <property type="protein sequence ID" value="CAH1780122.1"/>
    <property type="molecule type" value="Genomic_DNA"/>
</dbReference>
<dbReference type="InterPro" id="IPR052752">
    <property type="entry name" value="NACHT-WD_repeat"/>
</dbReference>